<evidence type="ECO:0000259" key="6">
    <source>
        <dbReference type="Pfam" id="PF01416"/>
    </source>
</evidence>
<evidence type="ECO:0000256" key="1">
    <source>
        <dbReference type="ARBA" id="ARBA00009375"/>
    </source>
</evidence>
<comment type="similarity">
    <text evidence="1 4 5">Belongs to the tRNA pseudouridine synthase TruA family.</text>
</comment>
<evidence type="ECO:0000256" key="3">
    <source>
        <dbReference type="ARBA" id="ARBA00023235"/>
    </source>
</evidence>
<dbReference type="HAMAP" id="MF_00171">
    <property type="entry name" value="TruA"/>
    <property type="match status" value="1"/>
</dbReference>
<dbReference type="GO" id="GO:0160147">
    <property type="term" value="F:tRNA pseudouridine(38-40) synthase activity"/>
    <property type="evidence" value="ECO:0007669"/>
    <property type="project" value="UniProtKB-EC"/>
</dbReference>
<evidence type="ECO:0000313" key="8">
    <source>
        <dbReference type="Proteomes" id="UP000231451"/>
    </source>
</evidence>
<dbReference type="InterPro" id="IPR020097">
    <property type="entry name" value="PsdUridine_synth_TruA_a/b_dom"/>
</dbReference>
<comment type="catalytic activity">
    <reaction evidence="4 5">
        <text>uridine(38/39/40) in tRNA = pseudouridine(38/39/40) in tRNA</text>
        <dbReference type="Rhea" id="RHEA:22376"/>
        <dbReference type="Rhea" id="RHEA-COMP:10085"/>
        <dbReference type="Rhea" id="RHEA-COMP:10087"/>
        <dbReference type="ChEBI" id="CHEBI:65314"/>
        <dbReference type="ChEBI" id="CHEBI:65315"/>
        <dbReference type="EC" id="5.4.99.12"/>
    </reaction>
</comment>
<comment type="caution">
    <text evidence="7">The sequence shown here is derived from an EMBL/GenBank/DDBJ whole genome shotgun (WGS) entry which is preliminary data.</text>
</comment>
<keyword evidence="3 4" id="KW-0413">Isomerase</keyword>
<dbReference type="GO" id="GO:0031119">
    <property type="term" value="P:tRNA pseudouridine synthesis"/>
    <property type="evidence" value="ECO:0007669"/>
    <property type="project" value="UniProtKB-UniRule"/>
</dbReference>
<dbReference type="Gene3D" id="3.30.70.580">
    <property type="entry name" value="Pseudouridine synthase I, catalytic domain, N-terminal subdomain"/>
    <property type="match status" value="1"/>
</dbReference>
<dbReference type="InterPro" id="IPR020095">
    <property type="entry name" value="PsdUridine_synth_TruA_C"/>
</dbReference>
<sequence>MRLRIDLGYDGTGFYGWARQPQLRTVQGEVESALRKVLHLTREPDREIRLTVAGRTDTGVHALHQVCHLDLDPKILERCVGHMQVPAPEALCRRLRRVVPDDIAIHAVSVAPEGFDARFSALERTYVYRVSDGGQPVDPRTRGFVVSIDDPLDIEAMNAAAAHTIGLHDFGSFATPNPGGTTIREVKLARWTRIPTLPLTGVEIGGTGIGGTGIGETGIGETQTGETGTGGGSDTVGRYVTPHVESGLVCFTIIADAFARNMVRSLVNGCLQVGRGRKTVDWFAGKIAEPVREGSTGPAAAKGLTLEHVQYPADDQLASRAQAIRAVRTL</sequence>
<dbReference type="EC" id="5.4.99.12" evidence="4"/>
<dbReference type="Proteomes" id="UP000231451">
    <property type="component" value="Unassembled WGS sequence"/>
</dbReference>
<keyword evidence="8" id="KW-1185">Reference proteome</keyword>
<evidence type="ECO:0000313" key="7">
    <source>
        <dbReference type="EMBL" id="PJM75583.1"/>
    </source>
</evidence>
<dbReference type="SUPFAM" id="SSF55120">
    <property type="entry name" value="Pseudouridine synthase"/>
    <property type="match status" value="1"/>
</dbReference>
<reference evidence="7 8" key="1">
    <citation type="submission" date="2017-10" db="EMBL/GenBank/DDBJ databases">
        <title>Draft genome sequences of strains TRE 1, TRE 9, TRE H and TRI 7, isolated from tamarins, belonging to four potential novel Bifidobacterium species.</title>
        <authorList>
            <person name="Mattarelli P."/>
            <person name="Modesto M."/>
            <person name="Puglisi E."/>
            <person name="Morelli L."/>
            <person name="Spezio C."/>
            <person name="Bonetti A."/>
            <person name="Sandri C."/>
        </authorList>
    </citation>
    <scope>NUCLEOTIDE SEQUENCE [LARGE SCALE GENOMIC DNA]</scope>
    <source>
        <strain evidence="8">TRI7</strain>
    </source>
</reference>
<protein>
    <recommendedName>
        <fullName evidence="4">tRNA pseudouridine synthase A</fullName>
        <ecNumber evidence="4">5.4.99.12</ecNumber>
    </recommendedName>
    <alternativeName>
        <fullName evidence="4">tRNA pseudouridine(38-40) synthase</fullName>
    </alternativeName>
    <alternativeName>
        <fullName evidence="4">tRNA pseudouridylate synthase I</fullName>
    </alternativeName>
    <alternativeName>
        <fullName evidence="4">tRNA-uridine isomerase I</fullName>
    </alternativeName>
</protein>
<dbReference type="Pfam" id="PF01416">
    <property type="entry name" value="PseudoU_synth_1"/>
    <property type="match status" value="1"/>
</dbReference>
<gene>
    <name evidence="4" type="primary">truA</name>
    <name evidence="7" type="ORF">CSQ87_03950</name>
</gene>
<comment type="caution">
    <text evidence="4">Lacks conserved residue(s) required for the propagation of feature annotation.</text>
</comment>
<evidence type="ECO:0000256" key="4">
    <source>
        <dbReference type="HAMAP-Rule" id="MF_00171"/>
    </source>
</evidence>
<dbReference type="PANTHER" id="PTHR11142">
    <property type="entry name" value="PSEUDOURIDYLATE SYNTHASE"/>
    <property type="match status" value="1"/>
</dbReference>
<dbReference type="InterPro" id="IPR020094">
    <property type="entry name" value="TruA/RsuA/RluB/E/F_N"/>
</dbReference>
<dbReference type="PANTHER" id="PTHR11142:SF0">
    <property type="entry name" value="TRNA PSEUDOURIDINE SYNTHASE-LIKE 1"/>
    <property type="match status" value="1"/>
</dbReference>
<organism evidence="7 8">
    <name type="scientific">Bifidobacterium simiarum</name>
    <dbReference type="NCBI Taxonomy" id="2045441"/>
    <lineage>
        <taxon>Bacteria</taxon>
        <taxon>Bacillati</taxon>
        <taxon>Actinomycetota</taxon>
        <taxon>Actinomycetes</taxon>
        <taxon>Bifidobacteriales</taxon>
        <taxon>Bifidobacteriaceae</taxon>
        <taxon>Bifidobacterium</taxon>
    </lineage>
</organism>
<dbReference type="EMBL" id="PEBK01000003">
    <property type="protein sequence ID" value="PJM75583.1"/>
    <property type="molecule type" value="Genomic_DNA"/>
</dbReference>
<dbReference type="GO" id="GO:0003723">
    <property type="term" value="F:RNA binding"/>
    <property type="evidence" value="ECO:0007669"/>
    <property type="project" value="InterPro"/>
</dbReference>
<dbReference type="AlphaFoldDB" id="A0A2M9HFN9"/>
<feature type="domain" description="Pseudouridine synthase I TruA alpha/beta" evidence="6">
    <location>
        <begin position="160"/>
        <end position="312"/>
    </location>
</feature>
<dbReference type="RefSeq" id="WP_100512592.1">
    <property type="nucleotide sequence ID" value="NZ_PEBK01000003.1"/>
</dbReference>
<dbReference type="CDD" id="cd02570">
    <property type="entry name" value="PseudoU_synth_EcTruA"/>
    <property type="match status" value="1"/>
</dbReference>
<dbReference type="OrthoDB" id="9811823at2"/>
<accession>A0A2M9HFN9</accession>
<evidence type="ECO:0000256" key="2">
    <source>
        <dbReference type="ARBA" id="ARBA00022694"/>
    </source>
</evidence>
<dbReference type="InterPro" id="IPR020103">
    <property type="entry name" value="PsdUridine_synth_cat_dom_sf"/>
</dbReference>
<feature type="binding site" evidence="4">
    <location>
        <position position="126"/>
    </location>
    <ligand>
        <name>substrate</name>
    </ligand>
</feature>
<name>A0A2M9HFN9_9BIFI</name>
<dbReference type="FunFam" id="3.30.70.580:FF:000001">
    <property type="entry name" value="tRNA pseudouridine synthase A"/>
    <property type="match status" value="1"/>
</dbReference>
<comment type="subunit">
    <text evidence="4">Homodimer.</text>
</comment>
<keyword evidence="2 4" id="KW-0819">tRNA processing</keyword>
<dbReference type="InterPro" id="IPR001406">
    <property type="entry name" value="PsdUridine_synth_TruA"/>
</dbReference>
<feature type="active site" description="Nucleophile" evidence="4">
    <location>
        <position position="57"/>
    </location>
</feature>
<evidence type="ECO:0000256" key="5">
    <source>
        <dbReference type="RuleBase" id="RU003792"/>
    </source>
</evidence>
<comment type="function">
    <text evidence="4">Formation of pseudouridine at positions 38, 39 and 40 in the anticodon stem and loop of transfer RNAs.</text>
</comment>
<dbReference type="Gene3D" id="3.30.70.660">
    <property type="entry name" value="Pseudouridine synthase I, catalytic domain, C-terminal subdomain"/>
    <property type="match status" value="1"/>
</dbReference>
<proteinExistence type="inferred from homology"/>